<sequence>MTHSSSSEMRRVVVLGTGGTIAGKAASSGDNIGYTAGQVGVADLLGGIEAPAGVTLVAEQVAQLDSKDMDADTWRRLAERCAHWLAQPDVAGIVITHGTDTLEETAFFLHAVLAPIKPVVLTCAMRPATALSPDGPQNVRDALVVASTTGAQGVTVVCAGTIHSGLDVQKVHTYRLDAFASADAGPVGYVEEGEVRRVRAWPLGASLDAARLEAVSKPWPRVEIVMSHAGASGAIVEALLLPSPTAAPLRGLVVAATGNGTVHHTLEAEALKAQASGVAVLRATRCTNGRILPKPGDGLRDAGALTPGKARVALVLELLGVVALPASEGD</sequence>
<evidence type="ECO:0000313" key="10">
    <source>
        <dbReference type="Proteomes" id="UP000265619"/>
    </source>
</evidence>
<feature type="binding site" evidence="4">
    <location>
        <begin position="99"/>
        <end position="100"/>
    </location>
    <ligand>
        <name>substrate</name>
    </ligand>
</feature>
<dbReference type="InterPro" id="IPR020827">
    <property type="entry name" value="Asparaginase/glutaminase_AS1"/>
</dbReference>
<proteinExistence type="inferred from homology"/>
<feature type="domain" description="Asparaginase/glutaminase C-terminal" evidence="8">
    <location>
        <begin position="221"/>
        <end position="316"/>
    </location>
</feature>
<dbReference type="PROSITE" id="PS51732">
    <property type="entry name" value="ASN_GLN_ASE_3"/>
    <property type="match status" value="1"/>
</dbReference>
<accession>A0A9X8GY11</accession>
<keyword evidence="10" id="KW-1185">Reference proteome</keyword>
<dbReference type="AlphaFoldDB" id="A0A9X8GY11"/>
<feature type="active site" evidence="5">
    <location>
        <position position="20"/>
    </location>
</feature>
<dbReference type="GO" id="GO:0004067">
    <property type="term" value="F:asparaginase activity"/>
    <property type="evidence" value="ECO:0007669"/>
    <property type="project" value="UniProtKB-UniRule"/>
</dbReference>
<dbReference type="Gene3D" id="3.40.50.40">
    <property type="match status" value="1"/>
</dbReference>
<dbReference type="PANTHER" id="PTHR11707">
    <property type="entry name" value="L-ASPARAGINASE"/>
    <property type="match status" value="1"/>
</dbReference>
<feature type="active site" evidence="6">
    <location>
        <position position="99"/>
    </location>
</feature>
<evidence type="ECO:0000259" key="8">
    <source>
        <dbReference type="Pfam" id="PF17763"/>
    </source>
</evidence>
<dbReference type="InterPro" id="IPR037152">
    <property type="entry name" value="L-asparaginase_N_sf"/>
</dbReference>
<feature type="active site" description="O-isoaspartyl threonine intermediate" evidence="3">
    <location>
        <position position="20"/>
    </location>
</feature>
<evidence type="ECO:0000256" key="2">
    <source>
        <dbReference type="ARBA" id="ARBA00022801"/>
    </source>
</evidence>
<dbReference type="InterPro" id="IPR027473">
    <property type="entry name" value="L-asparaginase_C"/>
</dbReference>
<evidence type="ECO:0000256" key="1">
    <source>
        <dbReference type="ARBA" id="ARBA00010518"/>
    </source>
</evidence>
<dbReference type="PANTHER" id="PTHR11707:SF28">
    <property type="entry name" value="60 KDA LYSOPHOSPHOLIPASE"/>
    <property type="match status" value="1"/>
</dbReference>
<evidence type="ECO:0000256" key="4">
    <source>
        <dbReference type="PIRSR" id="PIRSR001220-2"/>
    </source>
</evidence>
<dbReference type="PIRSF" id="PIRSF500176">
    <property type="entry name" value="L_ASNase"/>
    <property type="match status" value="1"/>
</dbReference>
<dbReference type="PROSITE" id="PS00917">
    <property type="entry name" value="ASN_GLN_ASE_2"/>
    <property type="match status" value="1"/>
</dbReference>
<keyword evidence="2" id="KW-0378">Hydrolase</keyword>
<dbReference type="SFLD" id="SFLDS00057">
    <property type="entry name" value="Glutaminase/Asparaginase"/>
    <property type="match status" value="1"/>
</dbReference>
<feature type="binding site" evidence="4">
    <location>
        <position position="66"/>
    </location>
    <ligand>
        <name>substrate</name>
    </ligand>
</feature>
<dbReference type="GO" id="GO:0006528">
    <property type="term" value="P:asparagine metabolic process"/>
    <property type="evidence" value="ECO:0007669"/>
    <property type="project" value="InterPro"/>
</dbReference>
<protein>
    <submittedName>
        <fullName evidence="9">Asparaginase</fullName>
    </submittedName>
</protein>
<dbReference type="FunFam" id="3.40.50.1170:FF:000001">
    <property type="entry name" value="L-asparaginase 2"/>
    <property type="match status" value="1"/>
</dbReference>
<evidence type="ECO:0000256" key="5">
    <source>
        <dbReference type="PROSITE-ProRule" id="PRU10099"/>
    </source>
</evidence>
<name>A0A9X8GY11_9BURK</name>
<dbReference type="Pfam" id="PF17763">
    <property type="entry name" value="Asparaginase_C"/>
    <property type="match status" value="1"/>
</dbReference>
<dbReference type="CDD" id="cd08964">
    <property type="entry name" value="L-asparaginase_II"/>
    <property type="match status" value="1"/>
</dbReference>
<dbReference type="Gene3D" id="3.40.50.1170">
    <property type="entry name" value="L-asparaginase, N-terminal domain"/>
    <property type="match status" value="1"/>
</dbReference>
<dbReference type="Pfam" id="PF00710">
    <property type="entry name" value="Asparaginase"/>
    <property type="match status" value="1"/>
</dbReference>
<dbReference type="RefSeq" id="WP_119551434.1">
    <property type="nucleotide sequence ID" value="NZ_QXMN01000001.1"/>
</dbReference>
<reference evidence="9 10" key="1">
    <citation type="submission" date="2018-09" db="EMBL/GenBank/DDBJ databases">
        <title>Acidovorax cavernicola nov. sp. isolated from Gruta de las Maravillas (Aracena, Spain).</title>
        <authorList>
            <person name="Jurado V."/>
            <person name="Gutierrez-Patricio S."/>
            <person name="Gonzalez-Pimentel J.L."/>
            <person name="Miller A.Z."/>
            <person name="Laiz L."/>
            <person name="Saiz-Jimenez C."/>
        </authorList>
    </citation>
    <scope>NUCLEOTIDE SEQUENCE [LARGE SCALE GENOMIC DNA]</scope>
    <source>
        <strain evidence="9 10">1011MAR4D40.2</strain>
    </source>
</reference>
<dbReference type="Proteomes" id="UP000265619">
    <property type="component" value="Unassembled WGS sequence"/>
</dbReference>
<evidence type="ECO:0000256" key="3">
    <source>
        <dbReference type="PIRSR" id="PIRSR001220-1"/>
    </source>
</evidence>
<dbReference type="PRINTS" id="PR00139">
    <property type="entry name" value="ASNGLNASE"/>
</dbReference>
<dbReference type="InterPro" id="IPR004550">
    <property type="entry name" value="AsnASE_II"/>
</dbReference>
<comment type="caution">
    <text evidence="9">The sequence shown here is derived from an EMBL/GenBank/DDBJ whole genome shotgun (WGS) entry which is preliminary data.</text>
</comment>
<dbReference type="InterPro" id="IPR027474">
    <property type="entry name" value="L-asparaginase_N"/>
</dbReference>
<dbReference type="EMBL" id="QXMN01000001">
    <property type="protein sequence ID" value="RIX85196.1"/>
    <property type="molecule type" value="Genomic_DNA"/>
</dbReference>
<evidence type="ECO:0000313" key="9">
    <source>
        <dbReference type="EMBL" id="RIX85196.1"/>
    </source>
</evidence>
<evidence type="ECO:0000259" key="7">
    <source>
        <dbReference type="Pfam" id="PF00710"/>
    </source>
</evidence>
<dbReference type="InterPro" id="IPR040919">
    <property type="entry name" value="Asparaginase_C"/>
</dbReference>
<dbReference type="PIRSF" id="PIRSF001220">
    <property type="entry name" value="L-ASNase_gatD"/>
    <property type="match status" value="1"/>
</dbReference>
<dbReference type="InterPro" id="IPR006034">
    <property type="entry name" value="Asparaginase/glutaminase-like"/>
</dbReference>
<dbReference type="PROSITE" id="PS00144">
    <property type="entry name" value="ASN_GLN_ASE_1"/>
    <property type="match status" value="1"/>
</dbReference>
<dbReference type="SMART" id="SM00870">
    <property type="entry name" value="Asparaginase"/>
    <property type="match status" value="1"/>
</dbReference>
<comment type="similarity">
    <text evidence="1">Belongs to the asparaginase 1 family.</text>
</comment>
<gene>
    <name evidence="9" type="ORF">D3H34_01275</name>
</gene>
<evidence type="ECO:0000256" key="6">
    <source>
        <dbReference type="PROSITE-ProRule" id="PRU10100"/>
    </source>
</evidence>
<feature type="domain" description="L-asparaginase N-terminal" evidence="7">
    <location>
        <begin position="11"/>
        <end position="196"/>
    </location>
</feature>
<organism evidence="9 10">
    <name type="scientific">Acidovorax cavernicola</name>
    <dbReference type="NCBI Taxonomy" id="1675792"/>
    <lineage>
        <taxon>Bacteria</taxon>
        <taxon>Pseudomonadati</taxon>
        <taxon>Pseudomonadota</taxon>
        <taxon>Betaproteobacteria</taxon>
        <taxon>Burkholderiales</taxon>
        <taxon>Comamonadaceae</taxon>
        <taxon>Acidovorax</taxon>
    </lineage>
</organism>
<dbReference type="SUPFAM" id="SSF53774">
    <property type="entry name" value="Glutaminase/Asparaginase"/>
    <property type="match status" value="1"/>
</dbReference>
<dbReference type="InterPro" id="IPR027475">
    <property type="entry name" value="Asparaginase/glutaminase_AS2"/>
</dbReference>
<dbReference type="InterPro" id="IPR036152">
    <property type="entry name" value="Asp/glu_Ase-like_sf"/>
</dbReference>
<dbReference type="OrthoDB" id="9788068at2"/>